<protein>
    <recommendedName>
        <fullName evidence="2">General stress protein 17M-like domain-containing protein</fullName>
    </recommendedName>
</protein>
<dbReference type="InterPro" id="IPR052948">
    <property type="entry name" value="Low_temp-induced_all0457"/>
</dbReference>
<name>A0A7S7NSK4_PALFE</name>
<feature type="transmembrane region" description="Helical" evidence="1">
    <location>
        <begin position="94"/>
        <end position="119"/>
    </location>
</feature>
<proteinExistence type="predicted"/>
<keyword evidence="1" id="KW-0472">Membrane</keyword>
<feature type="domain" description="General stress protein 17M-like" evidence="2">
    <location>
        <begin position="7"/>
        <end position="74"/>
    </location>
</feature>
<evidence type="ECO:0000259" key="2">
    <source>
        <dbReference type="Pfam" id="PF11181"/>
    </source>
</evidence>
<feature type="transmembrane region" description="Helical" evidence="1">
    <location>
        <begin position="65"/>
        <end position="88"/>
    </location>
</feature>
<dbReference type="RefSeq" id="WP_194450641.1">
    <property type="nucleotide sequence ID" value="NZ_CP063849.1"/>
</dbReference>
<keyword evidence="4" id="KW-1185">Reference proteome</keyword>
<gene>
    <name evidence="3" type="ORF">IRI77_03185</name>
</gene>
<evidence type="ECO:0000256" key="1">
    <source>
        <dbReference type="SAM" id="Phobius"/>
    </source>
</evidence>
<dbReference type="InterPro" id="IPR025889">
    <property type="entry name" value="GSP17M-like_dom"/>
</dbReference>
<keyword evidence="1" id="KW-1133">Transmembrane helix</keyword>
<organism evidence="3 4">
    <name type="scientific">Paludibaculum fermentans</name>
    <dbReference type="NCBI Taxonomy" id="1473598"/>
    <lineage>
        <taxon>Bacteria</taxon>
        <taxon>Pseudomonadati</taxon>
        <taxon>Acidobacteriota</taxon>
        <taxon>Terriglobia</taxon>
        <taxon>Bryobacterales</taxon>
        <taxon>Bryobacteraceae</taxon>
        <taxon>Paludibaculum</taxon>
    </lineage>
</organism>
<evidence type="ECO:0000313" key="3">
    <source>
        <dbReference type="EMBL" id="QOY88978.1"/>
    </source>
</evidence>
<accession>A0A7S7NSK4</accession>
<dbReference type="Pfam" id="PF11181">
    <property type="entry name" value="YflT"/>
    <property type="match status" value="1"/>
</dbReference>
<dbReference type="PANTHER" id="PTHR36109:SF2">
    <property type="entry name" value="MEMBRANE PROTEIN"/>
    <property type="match status" value="1"/>
</dbReference>
<dbReference type="Proteomes" id="UP000593892">
    <property type="component" value="Chromosome"/>
</dbReference>
<reference evidence="3 4" key="1">
    <citation type="submission" date="2020-10" db="EMBL/GenBank/DDBJ databases">
        <title>Complete genome sequence of Paludibaculum fermentans P105T, a facultatively anaerobic acidobacterium capable of dissimilatory Fe(III) reduction.</title>
        <authorList>
            <person name="Dedysh S.N."/>
            <person name="Beletsky A.V."/>
            <person name="Kulichevskaya I.S."/>
            <person name="Mardanov A.V."/>
            <person name="Ravin N.V."/>
        </authorList>
    </citation>
    <scope>NUCLEOTIDE SEQUENCE [LARGE SCALE GENOMIC DNA]</scope>
    <source>
        <strain evidence="3 4">P105</strain>
    </source>
</reference>
<dbReference type="KEGG" id="pfer:IRI77_03185"/>
<evidence type="ECO:0000313" key="4">
    <source>
        <dbReference type="Proteomes" id="UP000593892"/>
    </source>
</evidence>
<keyword evidence="1" id="KW-0812">Transmembrane</keyword>
<dbReference type="EMBL" id="CP063849">
    <property type="protein sequence ID" value="QOY88978.1"/>
    <property type="molecule type" value="Genomic_DNA"/>
</dbReference>
<dbReference type="PANTHER" id="PTHR36109">
    <property type="entry name" value="MEMBRANE PROTEIN-RELATED"/>
    <property type="match status" value="1"/>
</dbReference>
<sequence length="179" mass="18674">MSDTNAVVAVYGTHEGAELGVRELQRAGIDMRALSIIGKDTHTDEHVVGYYNTGDRMKYWGKTGAFWGGFWGLLFGSAFFAIPGIGPILVAGPIVAWIVGALEGAVVVGGLSAIGAGLVGMGIPKNSVIEYEMALKTDKYLLMVNGSAAEAGKARSILETTRPVSNSMHSCEAVAAGAR</sequence>
<dbReference type="AlphaFoldDB" id="A0A7S7NSK4"/>